<sequence>MACNLTINFAQPASVMIQTLKSKVTAQGGTAEGDETAGTIRVPLLGSHISGSYTINGQQVNIVIDHKPFLVSCKQIESFLAGNL</sequence>
<keyword evidence="2" id="KW-1185">Reference proteome</keyword>
<reference evidence="1 2" key="1">
    <citation type="submission" date="2020-10" db="EMBL/GenBank/DDBJ databases">
        <title>Mucilaginibacter mali sp. nov., isolated from rhizosphere soil of apple orchard.</title>
        <authorList>
            <person name="Lee J.-S."/>
            <person name="Kim H.S."/>
            <person name="Kim J.-S."/>
        </authorList>
    </citation>
    <scope>NUCLEOTIDE SEQUENCE [LARGE SCALE GENOMIC DNA]</scope>
    <source>
        <strain evidence="1 2">KCTC 23157</strain>
    </source>
</reference>
<proteinExistence type="predicted"/>
<accession>A0ABR9XI70</accession>
<name>A0ABR9XI70_9SPHI</name>
<protein>
    <submittedName>
        <fullName evidence="1">Uncharacterized protein</fullName>
    </submittedName>
</protein>
<organism evidence="1 2">
    <name type="scientific">Mucilaginibacter boryungensis</name>
    <dbReference type="NCBI Taxonomy" id="768480"/>
    <lineage>
        <taxon>Bacteria</taxon>
        <taxon>Pseudomonadati</taxon>
        <taxon>Bacteroidota</taxon>
        <taxon>Sphingobacteriia</taxon>
        <taxon>Sphingobacteriales</taxon>
        <taxon>Sphingobacteriaceae</taxon>
        <taxon>Mucilaginibacter</taxon>
    </lineage>
</organism>
<comment type="caution">
    <text evidence="1">The sequence shown here is derived from an EMBL/GenBank/DDBJ whole genome shotgun (WGS) entry which is preliminary data.</text>
</comment>
<dbReference type="EMBL" id="JADFFM010000001">
    <property type="protein sequence ID" value="MBE9667077.1"/>
    <property type="molecule type" value="Genomic_DNA"/>
</dbReference>
<dbReference type="Proteomes" id="UP000632774">
    <property type="component" value="Unassembled WGS sequence"/>
</dbReference>
<gene>
    <name evidence="1" type="ORF">IRJ18_11955</name>
</gene>
<dbReference type="RefSeq" id="WP_194106428.1">
    <property type="nucleotide sequence ID" value="NZ_JADFFM010000001.1"/>
</dbReference>
<evidence type="ECO:0000313" key="2">
    <source>
        <dbReference type="Proteomes" id="UP000632774"/>
    </source>
</evidence>
<evidence type="ECO:0000313" key="1">
    <source>
        <dbReference type="EMBL" id="MBE9667077.1"/>
    </source>
</evidence>